<keyword evidence="2" id="KW-1185">Reference proteome</keyword>
<dbReference type="InterPro" id="IPR023214">
    <property type="entry name" value="HAD_sf"/>
</dbReference>
<name>A0A9P6DYM6_9AGAM</name>
<reference evidence="1" key="1">
    <citation type="journal article" date="2020" name="Nat. Commun.">
        <title>Large-scale genome sequencing of mycorrhizal fungi provides insights into the early evolution of symbiotic traits.</title>
        <authorList>
            <person name="Miyauchi S."/>
            <person name="Kiss E."/>
            <person name="Kuo A."/>
            <person name="Drula E."/>
            <person name="Kohler A."/>
            <person name="Sanchez-Garcia M."/>
            <person name="Morin E."/>
            <person name="Andreopoulos B."/>
            <person name="Barry K.W."/>
            <person name="Bonito G."/>
            <person name="Buee M."/>
            <person name="Carver A."/>
            <person name="Chen C."/>
            <person name="Cichocki N."/>
            <person name="Clum A."/>
            <person name="Culley D."/>
            <person name="Crous P.W."/>
            <person name="Fauchery L."/>
            <person name="Girlanda M."/>
            <person name="Hayes R.D."/>
            <person name="Keri Z."/>
            <person name="LaButti K."/>
            <person name="Lipzen A."/>
            <person name="Lombard V."/>
            <person name="Magnuson J."/>
            <person name="Maillard F."/>
            <person name="Murat C."/>
            <person name="Nolan M."/>
            <person name="Ohm R.A."/>
            <person name="Pangilinan J."/>
            <person name="Pereira M.F."/>
            <person name="Perotto S."/>
            <person name="Peter M."/>
            <person name="Pfister S."/>
            <person name="Riley R."/>
            <person name="Sitrit Y."/>
            <person name="Stielow J.B."/>
            <person name="Szollosi G."/>
            <person name="Zifcakova L."/>
            <person name="Stursova M."/>
            <person name="Spatafora J.W."/>
            <person name="Tedersoo L."/>
            <person name="Vaario L.M."/>
            <person name="Yamada A."/>
            <person name="Yan M."/>
            <person name="Wang P."/>
            <person name="Xu J."/>
            <person name="Bruns T."/>
            <person name="Baldrian P."/>
            <person name="Vilgalys R."/>
            <person name="Dunand C."/>
            <person name="Henrissat B."/>
            <person name="Grigoriev I.V."/>
            <person name="Hibbett D."/>
            <person name="Nagy L.G."/>
            <person name="Martin F.M."/>
        </authorList>
    </citation>
    <scope>NUCLEOTIDE SEQUENCE</scope>
    <source>
        <strain evidence="1">UP504</strain>
    </source>
</reference>
<dbReference type="Proteomes" id="UP000886523">
    <property type="component" value="Unassembled WGS sequence"/>
</dbReference>
<dbReference type="AlphaFoldDB" id="A0A9P6DYM6"/>
<sequence>MVQMTAQPGLLPLMEYLATRGIRNAICTRNFDRPVQHLLDTFLKDVEISPIVTRAFKPPKPDPAGVQHISRVWGMPTSEMIMVGDSLDDMLAGRRAGTRTVLLLAGSGSNAHVAKDESTDCVIDRWPPLSLYSNL</sequence>
<dbReference type="PANTHER" id="PTHR43885:SF1">
    <property type="entry name" value="SUPERFAMILY HYDROLASE, PUTATIVE (AFU_ORTHOLOGUE AFUA_4G13290)-RELATED"/>
    <property type="match status" value="1"/>
</dbReference>
<organism evidence="1 2">
    <name type="scientific">Hydnum rufescens UP504</name>
    <dbReference type="NCBI Taxonomy" id="1448309"/>
    <lineage>
        <taxon>Eukaryota</taxon>
        <taxon>Fungi</taxon>
        <taxon>Dikarya</taxon>
        <taxon>Basidiomycota</taxon>
        <taxon>Agaricomycotina</taxon>
        <taxon>Agaricomycetes</taxon>
        <taxon>Cantharellales</taxon>
        <taxon>Hydnaceae</taxon>
        <taxon>Hydnum</taxon>
    </lineage>
</organism>
<dbReference type="GO" id="GO:0016791">
    <property type="term" value="F:phosphatase activity"/>
    <property type="evidence" value="ECO:0007669"/>
    <property type="project" value="UniProtKB-ARBA"/>
</dbReference>
<dbReference type="EMBL" id="MU128945">
    <property type="protein sequence ID" value="KAF9515828.1"/>
    <property type="molecule type" value="Genomic_DNA"/>
</dbReference>
<evidence type="ECO:0000313" key="1">
    <source>
        <dbReference type="EMBL" id="KAF9515828.1"/>
    </source>
</evidence>
<dbReference type="Pfam" id="PF00702">
    <property type="entry name" value="Hydrolase"/>
    <property type="match status" value="1"/>
</dbReference>
<dbReference type="OrthoDB" id="426235at2759"/>
<proteinExistence type="predicted"/>
<dbReference type="Gene3D" id="3.40.50.1000">
    <property type="entry name" value="HAD superfamily/HAD-like"/>
    <property type="match status" value="1"/>
</dbReference>
<protein>
    <submittedName>
        <fullName evidence="1">Uncharacterized protein</fullName>
    </submittedName>
</protein>
<dbReference type="InterPro" id="IPR006439">
    <property type="entry name" value="HAD-SF_hydro_IA"/>
</dbReference>
<dbReference type="PANTHER" id="PTHR43885">
    <property type="entry name" value="HALOACID DEHALOGENASE-LIKE HYDROLASE"/>
    <property type="match status" value="1"/>
</dbReference>
<dbReference type="InterPro" id="IPR036412">
    <property type="entry name" value="HAD-like_sf"/>
</dbReference>
<gene>
    <name evidence="1" type="ORF">BS47DRAFT_1341437</name>
</gene>
<comment type="caution">
    <text evidence="1">The sequence shown here is derived from an EMBL/GenBank/DDBJ whole genome shotgun (WGS) entry which is preliminary data.</text>
</comment>
<accession>A0A9P6DYM6</accession>
<evidence type="ECO:0000313" key="2">
    <source>
        <dbReference type="Proteomes" id="UP000886523"/>
    </source>
</evidence>
<dbReference type="NCBIfam" id="TIGR01549">
    <property type="entry name" value="HAD-SF-IA-v1"/>
    <property type="match status" value="1"/>
</dbReference>
<dbReference type="CDD" id="cd01427">
    <property type="entry name" value="HAD_like"/>
    <property type="match status" value="1"/>
</dbReference>
<dbReference type="SUPFAM" id="SSF56784">
    <property type="entry name" value="HAD-like"/>
    <property type="match status" value="1"/>
</dbReference>